<sequence length="63" mass="6935">MISKANGASDDYGHACLVMGDRAEDDVFQHVESFLKKHGLRDQPGIGTKIKEGILSALFRFRG</sequence>
<reference evidence="1 2" key="1">
    <citation type="submission" date="2013-02" db="EMBL/GenBank/DDBJ databases">
        <authorList>
            <person name="Harkins D.M."/>
            <person name="Durkin A.S."/>
            <person name="Brinkac L.M."/>
            <person name="Haft D.H."/>
            <person name="Selengut J.D."/>
            <person name="Sanka R."/>
            <person name="DePew J."/>
            <person name="Purushe J."/>
            <person name="Whelen A.C."/>
            <person name="Vinetz J.M."/>
            <person name="Sutton G.G."/>
            <person name="Nierman W.C."/>
            <person name="Fouts D.E."/>
        </authorList>
    </citation>
    <scope>NUCLEOTIDE SEQUENCE [LARGE SCALE GENOMIC DNA]</scope>
    <source>
        <strain evidence="1 2">2002000626</strain>
    </source>
</reference>
<protein>
    <submittedName>
        <fullName evidence="1">Uncharacterized protein</fullName>
    </submittedName>
</protein>
<name>A0A829CWF9_LEPIR</name>
<gene>
    <name evidence="1" type="ORF">LEP1GSC029_4959</name>
</gene>
<evidence type="ECO:0000313" key="1">
    <source>
        <dbReference type="EMBL" id="EMY03243.1"/>
    </source>
</evidence>
<dbReference type="AlphaFoldDB" id="A0A829CWF9"/>
<proteinExistence type="predicted"/>
<organism evidence="1 2">
    <name type="scientific">Leptospira interrogans str. 2002000626</name>
    <dbReference type="NCBI Taxonomy" id="996803"/>
    <lineage>
        <taxon>Bacteria</taxon>
        <taxon>Pseudomonadati</taxon>
        <taxon>Spirochaetota</taxon>
        <taxon>Spirochaetia</taxon>
        <taxon>Leptospirales</taxon>
        <taxon>Leptospiraceae</taxon>
        <taxon>Leptospira</taxon>
    </lineage>
</organism>
<dbReference type="EMBL" id="AFJL02000195">
    <property type="protein sequence ID" value="EMY03243.1"/>
    <property type="molecule type" value="Genomic_DNA"/>
</dbReference>
<dbReference type="Proteomes" id="UP000012329">
    <property type="component" value="Unassembled WGS sequence"/>
</dbReference>
<accession>A0A829CWF9</accession>
<comment type="caution">
    <text evidence="1">The sequence shown here is derived from an EMBL/GenBank/DDBJ whole genome shotgun (WGS) entry which is preliminary data.</text>
</comment>
<evidence type="ECO:0000313" key="2">
    <source>
        <dbReference type="Proteomes" id="UP000012329"/>
    </source>
</evidence>